<keyword evidence="2" id="KW-0547">Nucleotide-binding</keyword>
<dbReference type="OrthoDB" id="9760715at2"/>
<feature type="domain" description="Helicase ATP-binding" evidence="1">
    <location>
        <begin position="13"/>
        <end position="179"/>
    </location>
</feature>
<evidence type="ECO:0000259" key="1">
    <source>
        <dbReference type="PROSITE" id="PS51192"/>
    </source>
</evidence>
<dbReference type="Gene3D" id="3.40.50.300">
    <property type="entry name" value="P-loop containing nucleotide triphosphate hydrolases"/>
    <property type="match status" value="1"/>
</dbReference>
<gene>
    <name evidence="2" type="ORF">EKI59_02515</name>
</gene>
<evidence type="ECO:0000313" key="3">
    <source>
        <dbReference type="Proteomes" id="UP000336646"/>
    </source>
</evidence>
<organism evidence="2 3">
    <name type="scientific">Corynebacterium sanguinis</name>
    <dbReference type="NCBI Taxonomy" id="2594913"/>
    <lineage>
        <taxon>Bacteria</taxon>
        <taxon>Bacillati</taxon>
        <taxon>Actinomycetota</taxon>
        <taxon>Actinomycetes</taxon>
        <taxon>Mycobacteriales</taxon>
        <taxon>Corynebacteriaceae</taxon>
        <taxon>Corynebacterium</taxon>
    </lineage>
</organism>
<comment type="caution">
    <text evidence="2">The sequence shown here is derived from an EMBL/GenBank/DDBJ whole genome shotgun (WGS) entry which is preliminary data.</text>
</comment>
<keyword evidence="2" id="KW-0378">Hydrolase</keyword>
<protein>
    <submittedName>
        <fullName evidence="2">DEAD/DEAH box helicase</fullName>
    </submittedName>
</protein>
<dbReference type="GO" id="GO:0004386">
    <property type="term" value="F:helicase activity"/>
    <property type="evidence" value="ECO:0007669"/>
    <property type="project" value="UniProtKB-KW"/>
</dbReference>
<dbReference type="InterPro" id="IPR014001">
    <property type="entry name" value="Helicase_ATP-bd"/>
</dbReference>
<dbReference type="PROSITE" id="PS51192">
    <property type="entry name" value="HELICASE_ATP_BIND_1"/>
    <property type="match status" value="1"/>
</dbReference>
<name>A0A6C1TZ81_9CORY</name>
<dbReference type="RefSeq" id="WP_144772565.1">
    <property type="nucleotide sequence ID" value="NZ_RXIR01000003.1"/>
</dbReference>
<dbReference type="SUPFAM" id="SSF52540">
    <property type="entry name" value="P-loop containing nucleoside triphosphate hydrolases"/>
    <property type="match status" value="2"/>
</dbReference>
<accession>A0A6C1TZ81</accession>
<dbReference type="Gene3D" id="3.40.50.10810">
    <property type="entry name" value="Tandem AAA-ATPase domain"/>
    <property type="match status" value="1"/>
</dbReference>
<keyword evidence="2" id="KW-0347">Helicase</keyword>
<dbReference type="GO" id="GO:0005524">
    <property type="term" value="F:ATP binding"/>
    <property type="evidence" value="ECO:0007669"/>
    <property type="project" value="InterPro"/>
</dbReference>
<dbReference type="InterPro" id="IPR038718">
    <property type="entry name" value="SNF2-like_sf"/>
</dbReference>
<proteinExistence type="predicted"/>
<dbReference type="InterPro" id="IPR027417">
    <property type="entry name" value="P-loop_NTPase"/>
</dbReference>
<dbReference type="AlphaFoldDB" id="A0A6C1TZ81"/>
<dbReference type="Pfam" id="PF00176">
    <property type="entry name" value="SNF2-rel_dom"/>
    <property type="match status" value="1"/>
</dbReference>
<evidence type="ECO:0000313" key="2">
    <source>
        <dbReference type="EMBL" id="TVS29812.1"/>
    </source>
</evidence>
<reference evidence="2 3" key="1">
    <citation type="submission" date="2018-12" db="EMBL/GenBank/DDBJ databases">
        <title>Corynebacterium sanguinis sp. nov., a clinically-associated and environmental corynebacterium.</title>
        <authorList>
            <person name="Gonzales-Siles L."/>
            <person name="Jaen-Luchoro D."/>
            <person name="Cardew S."/>
            <person name="Inganas E."/>
            <person name="Ohlen M."/>
            <person name="Jensie-Markopolous S."/>
            <person name="Pinyeiro-Iglesias B."/>
            <person name="Molin K."/>
            <person name="Skovbjerg S."/>
            <person name="Svensson-Stadler L."/>
            <person name="Funke G."/>
            <person name="Moore E.R.B."/>
        </authorList>
    </citation>
    <scope>NUCLEOTIDE SEQUENCE [LARGE SCALE GENOMIC DNA]</scope>
    <source>
        <strain evidence="2 3">58734</strain>
    </source>
</reference>
<dbReference type="PANTHER" id="PTHR10799">
    <property type="entry name" value="SNF2/RAD54 HELICASE FAMILY"/>
    <property type="match status" value="1"/>
</dbReference>
<sequence>MKFVPHDYQSTAINFIETHPETALLLQMGLGKTVITLTAIDRLMHDHFDVNRALVIAPIRVARDTWPQETTKWDHLTHLRMAVMVGTATERRHALNQDADIWTINRENIPWLIKELKGQWPFDMVIIDELSSFKSNQSKRWKALRKVRPQIRRIVGLTGTPAPNSLMDLWAQFALIDQGERLEKTITAYRDRYFRPGRRKGHIVYEWLPHPDSEEKIHNAIRDITLSMKTTDHLDLPAATHTTIDVHMTPQQRRTYDNLKRDMVAELPDGTTVDAANAAALSGQLLQLASGAIYNDAGGFTEIHTAKIDALVDLVEQAEGETILVAYWFKHERARILDAIPGAVALDTTADFQAWNRGDIPVALIHPASAGHGLNLQTGGHILVWTTTPWSLELYEQTNARLNRQGQTHPVSIIHLVTAGTIDVDVHTALARKDVTQSALIDAVAATIHAHERTAA</sequence>
<dbReference type="Proteomes" id="UP000336646">
    <property type="component" value="Unassembled WGS sequence"/>
</dbReference>
<dbReference type="SMART" id="SM00487">
    <property type="entry name" value="DEXDc"/>
    <property type="match status" value="1"/>
</dbReference>
<dbReference type="InterPro" id="IPR000330">
    <property type="entry name" value="SNF2_N"/>
</dbReference>
<dbReference type="EMBL" id="RXIR01000003">
    <property type="protein sequence ID" value="TVS29812.1"/>
    <property type="molecule type" value="Genomic_DNA"/>
</dbReference>
<keyword evidence="2" id="KW-0067">ATP-binding</keyword>
<dbReference type="CDD" id="cd18013">
    <property type="entry name" value="DEXQc_bact_SNF2"/>
    <property type="match status" value="1"/>
</dbReference>